<evidence type="ECO:0000256" key="4">
    <source>
        <dbReference type="ARBA" id="ARBA00022692"/>
    </source>
</evidence>
<evidence type="ECO:0000256" key="5">
    <source>
        <dbReference type="ARBA" id="ARBA00023077"/>
    </source>
</evidence>
<dbReference type="Gene3D" id="2.40.170.20">
    <property type="entry name" value="TonB-dependent receptor, beta-barrel domain"/>
    <property type="match status" value="1"/>
</dbReference>
<evidence type="ECO:0000256" key="3">
    <source>
        <dbReference type="ARBA" id="ARBA00022452"/>
    </source>
</evidence>
<evidence type="ECO:0000313" key="13">
    <source>
        <dbReference type="Proteomes" id="UP000484164"/>
    </source>
</evidence>
<dbReference type="OrthoDB" id="9760333at2"/>
<organism evidence="12 13">
    <name type="scientific">Phaeocystidibacter marisrubri</name>
    <dbReference type="NCBI Taxonomy" id="1577780"/>
    <lineage>
        <taxon>Bacteria</taxon>
        <taxon>Pseudomonadati</taxon>
        <taxon>Bacteroidota</taxon>
        <taxon>Flavobacteriia</taxon>
        <taxon>Flavobacteriales</taxon>
        <taxon>Phaeocystidibacteraceae</taxon>
        <taxon>Phaeocystidibacter</taxon>
    </lineage>
</organism>
<dbReference type="GO" id="GO:0009279">
    <property type="term" value="C:cell outer membrane"/>
    <property type="evidence" value="ECO:0007669"/>
    <property type="project" value="UniProtKB-SubCell"/>
</dbReference>
<accession>A0A6L3ZFM9</accession>
<proteinExistence type="inferred from homology"/>
<evidence type="ECO:0000256" key="7">
    <source>
        <dbReference type="ARBA" id="ARBA00023237"/>
    </source>
</evidence>
<keyword evidence="5 9" id="KW-0798">TonB box</keyword>
<dbReference type="InterPro" id="IPR039426">
    <property type="entry name" value="TonB-dep_rcpt-like"/>
</dbReference>
<comment type="subcellular location">
    <subcellularLocation>
        <location evidence="1 8">Cell outer membrane</location>
        <topology evidence="1 8">Multi-pass membrane protein</topology>
    </subcellularLocation>
</comment>
<dbReference type="AlphaFoldDB" id="A0A6L3ZFM9"/>
<evidence type="ECO:0000259" key="10">
    <source>
        <dbReference type="Pfam" id="PF00593"/>
    </source>
</evidence>
<dbReference type="Pfam" id="PF00593">
    <property type="entry name" value="TonB_dep_Rec_b-barrel"/>
    <property type="match status" value="1"/>
</dbReference>
<keyword evidence="13" id="KW-1185">Reference proteome</keyword>
<keyword evidence="3 8" id="KW-1134">Transmembrane beta strand</keyword>
<dbReference type="GO" id="GO:0015344">
    <property type="term" value="F:siderophore uptake transmembrane transporter activity"/>
    <property type="evidence" value="ECO:0007669"/>
    <property type="project" value="TreeGrafter"/>
</dbReference>
<keyword evidence="2 8" id="KW-0813">Transport</keyword>
<evidence type="ECO:0000256" key="2">
    <source>
        <dbReference type="ARBA" id="ARBA00022448"/>
    </source>
</evidence>
<dbReference type="Pfam" id="PF07715">
    <property type="entry name" value="Plug"/>
    <property type="match status" value="1"/>
</dbReference>
<feature type="domain" description="TonB-dependent receptor plug" evidence="11">
    <location>
        <begin position="127"/>
        <end position="233"/>
    </location>
</feature>
<dbReference type="Gene3D" id="2.170.130.10">
    <property type="entry name" value="TonB-dependent receptor, plug domain"/>
    <property type="match status" value="1"/>
</dbReference>
<comment type="caution">
    <text evidence="12">The sequence shown here is derived from an EMBL/GenBank/DDBJ whole genome shotgun (WGS) entry which is preliminary data.</text>
</comment>
<comment type="similarity">
    <text evidence="8 9">Belongs to the TonB-dependent receptor family.</text>
</comment>
<keyword evidence="6 8" id="KW-0472">Membrane</keyword>
<evidence type="ECO:0000256" key="8">
    <source>
        <dbReference type="PROSITE-ProRule" id="PRU01360"/>
    </source>
</evidence>
<protein>
    <submittedName>
        <fullName evidence="12">TonB-dependent receptor</fullName>
    </submittedName>
</protein>
<reference evidence="12 13" key="1">
    <citation type="submission" date="2019-10" db="EMBL/GenBank/DDBJ databases">
        <title>Genome sequence of Phaeocystidibacter marisrubri JCM30614 (type strain).</title>
        <authorList>
            <person name="Bowman J.P."/>
        </authorList>
    </citation>
    <scope>NUCLEOTIDE SEQUENCE [LARGE SCALE GENOMIC DNA]</scope>
    <source>
        <strain evidence="12 13">JCM 30614</strain>
    </source>
</reference>
<name>A0A6L3ZFM9_9FLAO</name>
<dbReference type="InterPro" id="IPR036942">
    <property type="entry name" value="Beta-barrel_TonB_sf"/>
</dbReference>
<dbReference type="EMBL" id="WBVQ01000002">
    <property type="protein sequence ID" value="KAB2816550.1"/>
    <property type="molecule type" value="Genomic_DNA"/>
</dbReference>
<evidence type="ECO:0000256" key="1">
    <source>
        <dbReference type="ARBA" id="ARBA00004571"/>
    </source>
</evidence>
<dbReference type="RefSeq" id="WP_151693977.1">
    <property type="nucleotide sequence ID" value="NZ_BMGX01000001.1"/>
</dbReference>
<evidence type="ECO:0000259" key="11">
    <source>
        <dbReference type="Pfam" id="PF07715"/>
    </source>
</evidence>
<evidence type="ECO:0000256" key="9">
    <source>
        <dbReference type="RuleBase" id="RU003357"/>
    </source>
</evidence>
<keyword evidence="12" id="KW-0675">Receptor</keyword>
<sequence>MCRNIFLDESKNSSTFVAMKGIKTIILLVWASATAFGQQELSVHVSSNGEAIPFAVIEVGEKRFATDLDGEVTLVVSLPAEIEVTATGYLPKKLAVNEGKDLNIELQASREELHQVVVTASRTHLDRRESPVAIQVLGAELLRATQSVTAAEGLSFRPGLRVEYNCQNCGFSQVRLNGLNGPYSQILIDGRPIFSALSGVYGLEQIPSTMIERVEIVRGGGSSLYGANAIAGTINIITVEPVTHEWSISNQMTLNGLTSPDYSLQGSAAWVEGKSGLQVWGSSRIRSPFNANPDALYDRDGDGVAETQDDFSEITKLRAFSGGAKYWYRPSSRERWQVEARGLYEFRRGGNRFEYEPHRADIAEQLIHHTGAANAQYEWLSKDGNTQFSAYAAGALTKRGSYYGAGGNSPDSTTRAQAANYYGNTFDQIANAGALIGKQLGIRHSVLMGIDMQYNRVNDEMPGYGRSILQTVVTPAIYAQWKWKLDEHWTTEIGARYDRPTVLSNNSFAGETASVEERTFQTINPRLSLLYKMSHHFRLRASYATGFRAPQAFDEDLHLSTLGGSARITQLSEDLQVERSNSYNLGMEWDYHLHPWEGRLSIDGFYTHLLNPFVDQPFTGVVTSGSDTIALLDTKVNDANGAYVSGVNIETEWSHPEWTVQLGYTLQVAKYGEEREWYPGEYGDDILRAPSQYGYLIVGYIPNERWRFDLSTTFTGQMTTPNERLQTLVRTPSFIDANASLQRTWKSENAHFTAEAGVYNFLNQYQPDVEVGWERDASYFYGPIRPLSIYLGFTVGM</sequence>
<dbReference type="InterPro" id="IPR037066">
    <property type="entry name" value="Plug_dom_sf"/>
</dbReference>
<evidence type="ECO:0000313" key="12">
    <source>
        <dbReference type="EMBL" id="KAB2816550.1"/>
    </source>
</evidence>
<dbReference type="InterPro" id="IPR000531">
    <property type="entry name" value="Beta-barrel_TonB"/>
</dbReference>
<feature type="domain" description="TonB-dependent receptor-like beta-barrel" evidence="10">
    <location>
        <begin position="329"/>
        <end position="760"/>
    </location>
</feature>
<dbReference type="GO" id="GO:0044718">
    <property type="term" value="P:siderophore transmembrane transport"/>
    <property type="evidence" value="ECO:0007669"/>
    <property type="project" value="TreeGrafter"/>
</dbReference>
<keyword evidence="7 8" id="KW-0998">Cell outer membrane</keyword>
<gene>
    <name evidence="12" type="ORF">F8C82_12785</name>
</gene>
<dbReference type="PANTHER" id="PTHR30069:SF57">
    <property type="entry name" value="TONB-DEPENDENT RECEPTOR"/>
    <property type="match status" value="1"/>
</dbReference>
<dbReference type="PROSITE" id="PS52016">
    <property type="entry name" value="TONB_DEPENDENT_REC_3"/>
    <property type="match status" value="1"/>
</dbReference>
<dbReference type="InterPro" id="IPR012910">
    <property type="entry name" value="Plug_dom"/>
</dbReference>
<dbReference type="PANTHER" id="PTHR30069">
    <property type="entry name" value="TONB-DEPENDENT OUTER MEMBRANE RECEPTOR"/>
    <property type="match status" value="1"/>
</dbReference>
<dbReference type="SUPFAM" id="SSF56935">
    <property type="entry name" value="Porins"/>
    <property type="match status" value="1"/>
</dbReference>
<evidence type="ECO:0000256" key="6">
    <source>
        <dbReference type="ARBA" id="ARBA00023136"/>
    </source>
</evidence>
<keyword evidence="4 8" id="KW-0812">Transmembrane</keyword>
<dbReference type="Proteomes" id="UP000484164">
    <property type="component" value="Unassembled WGS sequence"/>
</dbReference>